<protein>
    <submittedName>
        <fullName evidence="1">Type I-E CRISPR-associated protein Cas7/Cse4/CasC</fullName>
    </submittedName>
</protein>
<proteinExistence type="predicted"/>
<gene>
    <name evidence="1" type="primary">cse4</name>
    <name evidence="1" type="ORF">Cst04h_13460</name>
</gene>
<dbReference type="EMBL" id="BJLD01000002">
    <property type="protein sequence ID" value="GEA43176.1"/>
    <property type="molecule type" value="Genomic_DNA"/>
</dbReference>
<evidence type="ECO:0000313" key="1">
    <source>
        <dbReference type="EMBL" id="GEA43176.1"/>
    </source>
</evidence>
<dbReference type="NCBIfam" id="TIGR01869">
    <property type="entry name" value="casC_Cse4"/>
    <property type="match status" value="1"/>
</dbReference>
<dbReference type="Pfam" id="PF09344">
    <property type="entry name" value="Cas_CT1975"/>
    <property type="match status" value="1"/>
</dbReference>
<comment type="caution">
    <text evidence="1">The sequence shown here is derived from an EMBL/GenBank/DDBJ whole genome shotgun (WGS) entry which is preliminary data.</text>
</comment>
<dbReference type="AlphaFoldDB" id="A0AAQ1Z7Y2"/>
<accession>A0AAQ1Z7Y2</accession>
<sequence length="381" mass="41921">MSLTVDVHVLQTIPPSLINRDDMGAPKSARYGGVQRQRVSSQAWKRAVRQDFAKRFPAEVMGKRTRLVGELICKRIFEITEEAGEKWETQRAIDGVKNLFTGAKLKLKDAKSKNDETEEDAKIAYPELGYLLFLGNHQIDRAARAIIDKDGEKFKKNEAQAILDTEHSIDIAMFGRMVADDAAFNVDASVQVAHALGIHETEPEFDYFTAVDDATADNEETGAGMIGTVQMMSSTLYRFASVDFESLASNLNDVKTAVDSAAAFVDSFVKSLPTGKQNTFAHNTLPEFVYVTISDDRSVSLVNAFEEPVEAGAAGRSKLGAEKLAQEAIETQRMYGLKPTAQFVAGIRGLDGYFTEFADSVTIPELEERVADVLNSLISEK</sequence>
<dbReference type="RefSeq" id="WP_005528368.1">
    <property type="nucleotide sequence ID" value="NZ_BJLD01000002.1"/>
</dbReference>
<dbReference type="InterPro" id="IPR010148">
    <property type="entry name" value="CRISPR-assoc_prot_CT1975"/>
</dbReference>
<evidence type="ECO:0000313" key="2">
    <source>
        <dbReference type="Proteomes" id="UP000315234"/>
    </source>
</evidence>
<organism evidence="1 2">
    <name type="scientific">Corynebacterium striatum</name>
    <dbReference type="NCBI Taxonomy" id="43770"/>
    <lineage>
        <taxon>Bacteria</taxon>
        <taxon>Bacillati</taxon>
        <taxon>Actinomycetota</taxon>
        <taxon>Actinomycetes</taxon>
        <taxon>Mycobacteriales</taxon>
        <taxon>Corynebacteriaceae</taxon>
        <taxon>Corynebacterium</taxon>
    </lineage>
</organism>
<dbReference type="Proteomes" id="UP000315234">
    <property type="component" value="Unassembled WGS sequence"/>
</dbReference>
<reference evidence="1 2" key="1">
    <citation type="submission" date="2019-06" db="EMBL/GenBank/DDBJ databases">
        <title>Draft genome sequence of Corynebacterium striatum NBRC 15291.</title>
        <authorList>
            <person name="Miura T."/>
            <person name="Furukawa M."/>
            <person name="Shimamura M."/>
            <person name="Ohyama Y."/>
            <person name="Yamazoe A."/>
            <person name="Kawasaki H."/>
        </authorList>
    </citation>
    <scope>NUCLEOTIDE SEQUENCE [LARGE SCALE GENOMIC DNA]</scope>
    <source>
        <strain evidence="1 2">NBRC 15291</strain>
    </source>
</reference>
<name>A0AAQ1Z7Y2_CORST</name>